<evidence type="ECO:0000313" key="3">
    <source>
        <dbReference type="Proteomes" id="UP000320762"/>
    </source>
</evidence>
<proteinExistence type="predicted"/>
<evidence type="ECO:0000313" key="2">
    <source>
        <dbReference type="EMBL" id="TRM67660.1"/>
    </source>
</evidence>
<dbReference type="STRING" id="97359.A0A550CS96"/>
<name>A0A550CS96_9AGAR</name>
<organism evidence="2 3">
    <name type="scientific">Schizophyllum amplum</name>
    <dbReference type="NCBI Taxonomy" id="97359"/>
    <lineage>
        <taxon>Eukaryota</taxon>
        <taxon>Fungi</taxon>
        <taxon>Dikarya</taxon>
        <taxon>Basidiomycota</taxon>
        <taxon>Agaricomycotina</taxon>
        <taxon>Agaricomycetes</taxon>
        <taxon>Agaricomycetidae</taxon>
        <taxon>Agaricales</taxon>
        <taxon>Schizophyllaceae</taxon>
        <taxon>Schizophyllum</taxon>
    </lineage>
</organism>
<dbReference type="EMBL" id="VDMD01000002">
    <property type="protein sequence ID" value="TRM67660.1"/>
    <property type="molecule type" value="Genomic_DNA"/>
</dbReference>
<protein>
    <submittedName>
        <fullName evidence="2">Uncharacterized protein</fullName>
    </submittedName>
</protein>
<feature type="signal peptide" evidence="1">
    <location>
        <begin position="1"/>
        <end position="19"/>
    </location>
</feature>
<evidence type="ECO:0000256" key="1">
    <source>
        <dbReference type="SAM" id="SignalP"/>
    </source>
</evidence>
<keyword evidence="1" id="KW-0732">Signal</keyword>
<dbReference type="CDD" id="cd22209">
    <property type="entry name" value="EMC10"/>
    <property type="match status" value="1"/>
</dbReference>
<gene>
    <name evidence="2" type="ORF">BD626DRAFT_534024</name>
</gene>
<sequence>MRSPVTLFCALGLSTVVSALQLNVYHRVLAPTGPQSDFSLRGVISSSKDGDITYASTGPLSDSVSALARALPTEPASTALYQLTLAPEGATAPEKWPVSSVKACHLASATAEMLVLHVAEDAPADPVPFALDFFVAPTLPCTSETLAGALDAYAVRADTVNRTVTVRSPVLPPLPDLRTPPQISAEGAPVPPPVEKSFIQKYWMYMVAALIAILAMGGPEDMPERGEGKK</sequence>
<comment type="caution">
    <text evidence="2">The sequence shown here is derived from an EMBL/GenBank/DDBJ whole genome shotgun (WGS) entry which is preliminary data.</text>
</comment>
<dbReference type="AlphaFoldDB" id="A0A550CS96"/>
<keyword evidence="3" id="KW-1185">Reference proteome</keyword>
<dbReference type="Pfam" id="PF21203">
    <property type="entry name" value="ECM10"/>
    <property type="match status" value="1"/>
</dbReference>
<reference evidence="2 3" key="1">
    <citation type="journal article" date="2019" name="New Phytol.">
        <title>Comparative genomics reveals unique wood-decay strategies and fruiting body development in the Schizophyllaceae.</title>
        <authorList>
            <person name="Almasi E."/>
            <person name="Sahu N."/>
            <person name="Krizsan K."/>
            <person name="Balint B."/>
            <person name="Kovacs G.M."/>
            <person name="Kiss B."/>
            <person name="Cseklye J."/>
            <person name="Drula E."/>
            <person name="Henrissat B."/>
            <person name="Nagy I."/>
            <person name="Chovatia M."/>
            <person name="Adam C."/>
            <person name="LaButti K."/>
            <person name="Lipzen A."/>
            <person name="Riley R."/>
            <person name="Grigoriev I.V."/>
            <person name="Nagy L.G."/>
        </authorList>
    </citation>
    <scope>NUCLEOTIDE SEQUENCE [LARGE SCALE GENOMIC DNA]</scope>
    <source>
        <strain evidence="2 3">NL-1724</strain>
    </source>
</reference>
<dbReference type="Proteomes" id="UP000320762">
    <property type="component" value="Unassembled WGS sequence"/>
</dbReference>
<dbReference type="OrthoDB" id="1894652at2759"/>
<feature type="chain" id="PRO_5021865498" evidence="1">
    <location>
        <begin position="20"/>
        <end position="230"/>
    </location>
</feature>
<accession>A0A550CS96</accession>